<proteinExistence type="predicted"/>
<evidence type="ECO:0000313" key="1">
    <source>
        <dbReference type="EMBL" id="RXN02785.1"/>
    </source>
</evidence>
<evidence type="ECO:0000313" key="3">
    <source>
        <dbReference type="Proteomes" id="UP000290572"/>
    </source>
</evidence>
<evidence type="ECO:0000313" key="2">
    <source>
        <dbReference type="EMBL" id="RXN37656.1"/>
    </source>
</evidence>
<dbReference type="Proteomes" id="UP000290572">
    <property type="component" value="Unassembled WGS sequence"/>
</dbReference>
<gene>
    <name evidence="2" type="ORF">ROHU_001849</name>
    <name evidence="1" type="ORF">ROHU_013648</name>
</gene>
<dbReference type="PANTHER" id="PTHR24401">
    <property type="entry name" value="SI:CH211-243P7.3-RELATED"/>
    <property type="match status" value="1"/>
</dbReference>
<accession>A0A498P143</accession>
<comment type="caution">
    <text evidence="2">The sequence shown here is derived from an EMBL/GenBank/DDBJ whole genome shotgun (WGS) entry which is preliminary data.</text>
</comment>
<name>A0A498P143_LABRO</name>
<keyword evidence="3" id="KW-1185">Reference proteome</keyword>
<organism evidence="2 3">
    <name type="scientific">Labeo rohita</name>
    <name type="common">Indian major carp</name>
    <name type="synonym">Cyprinus rohita</name>
    <dbReference type="NCBI Taxonomy" id="84645"/>
    <lineage>
        <taxon>Eukaryota</taxon>
        <taxon>Metazoa</taxon>
        <taxon>Chordata</taxon>
        <taxon>Craniata</taxon>
        <taxon>Vertebrata</taxon>
        <taxon>Euteleostomi</taxon>
        <taxon>Actinopterygii</taxon>
        <taxon>Neopterygii</taxon>
        <taxon>Teleostei</taxon>
        <taxon>Ostariophysi</taxon>
        <taxon>Cypriniformes</taxon>
        <taxon>Cyprinidae</taxon>
        <taxon>Labeoninae</taxon>
        <taxon>Labeonini</taxon>
        <taxon>Labeo</taxon>
    </lineage>
</organism>
<dbReference type="PANTHER" id="PTHR24401:SF29">
    <property type="entry name" value="SI:CH211-243P7.3-RELATED"/>
    <property type="match status" value="1"/>
</dbReference>
<dbReference type="EMBL" id="QBIY01013493">
    <property type="protein sequence ID" value="RXN02785.1"/>
    <property type="molecule type" value="Genomic_DNA"/>
</dbReference>
<dbReference type="EMBL" id="QBIY01005552">
    <property type="protein sequence ID" value="RXN37656.1"/>
    <property type="molecule type" value="Genomic_DNA"/>
</dbReference>
<reference evidence="2 3" key="1">
    <citation type="submission" date="2018-03" db="EMBL/GenBank/DDBJ databases">
        <title>Draft genome sequence of Rohu Carp (Labeo rohita).</title>
        <authorList>
            <person name="Das P."/>
            <person name="Kushwaha B."/>
            <person name="Joshi C.G."/>
            <person name="Kumar D."/>
            <person name="Nagpure N.S."/>
            <person name="Sahoo L."/>
            <person name="Das S.P."/>
            <person name="Bit A."/>
            <person name="Patnaik S."/>
            <person name="Meher P.K."/>
            <person name="Jayasankar P."/>
            <person name="Koringa P.G."/>
            <person name="Patel N.V."/>
            <person name="Hinsu A.T."/>
            <person name="Kumar R."/>
            <person name="Pandey M."/>
            <person name="Agarwal S."/>
            <person name="Srivastava S."/>
            <person name="Singh M."/>
            <person name="Iquebal M.A."/>
            <person name="Jaiswal S."/>
            <person name="Angadi U.B."/>
            <person name="Kumar N."/>
            <person name="Raza M."/>
            <person name="Shah T.M."/>
            <person name="Rai A."/>
            <person name="Jena J.K."/>
        </authorList>
    </citation>
    <scope>NUCLEOTIDE SEQUENCE [LARGE SCALE GENOMIC DNA]</scope>
    <source>
        <strain evidence="2">DASCIFA01</strain>
        <tissue evidence="2">Testis</tissue>
    </source>
</reference>
<protein>
    <submittedName>
        <fullName evidence="2">Uncharacterized protein</fullName>
    </submittedName>
</protein>
<sequence length="329" mass="36310">MPTSFEKPPAMLPVPKHRWLMQVYAQDVLQRLEEIKATITSQFGRVLKMDSTKKGAHKLAGHSAGTATWVTNVGNEHGQVIMMVLTASEGFGLAPMVAGIIKRYKDAAVSPPELLYVNRDCCGGMLASDTFFQAYLLDGLARWTEDRADAATSQGKWGYHSYSGLFRHATNVLGEDVLGQKLVPFTTPHQYTGELIVVEYLYQQTGEAAKVYKSAIQELETADVCVAEDESYEEPVDIDDLTLSTLGEEDPPRVLPSTSCAVPSENPHVLPSAALVFPCVFLSVPCGVTSPHLLVPRKLHPLHSLQRLYKGQTETCLVRCLHFILPQWK</sequence>
<dbReference type="AlphaFoldDB" id="A0A498P143"/>